<sequence length="56" mass="6472">SFGLSADLVVHQRFHTGEKPYKCSECGNFFCNSSSLVRHQRKHTGEKPYKCHECEK</sequence>
<dbReference type="GO" id="GO:0000981">
    <property type="term" value="F:DNA-binding transcription factor activity, RNA polymerase II-specific"/>
    <property type="evidence" value="ECO:0007669"/>
    <property type="project" value="TreeGrafter"/>
</dbReference>
<dbReference type="GO" id="GO:0000978">
    <property type="term" value="F:RNA polymerase II cis-regulatory region sequence-specific DNA binding"/>
    <property type="evidence" value="ECO:0007669"/>
    <property type="project" value="TreeGrafter"/>
</dbReference>
<evidence type="ECO:0000256" key="4">
    <source>
        <dbReference type="ARBA" id="ARBA00022833"/>
    </source>
</evidence>
<evidence type="ECO:0000313" key="7">
    <source>
        <dbReference type="EMBL" id="NWZ27459.1"/>
    </source>
</evidence>
<feature type="non-terminal residue" evidence="7">
    <location>
        <position position="1"/>
    </location>
</feature>
<dbReference type="Proteomes" id="UP000525565">
    <property type="component" value="Unassembled WGS sequence"/>
</dbReference>
<dbReference type="InterPro" id="IPR013087">
    <property type="entry name" value="Znf_C2H2_type"/>
</dbReference>
<evidence type="ECO:0000256" key="3">
    <source>
        <dbReference type="ARBA" id="ARBA00022771"/>
    </source>
</evidence>
<dbReference type="InterPro" id="IPR036236">
    <property type="entry name" value="Znf_C2H2_sf"/>
</dbReference>
<dbReference type="PANTHER" id="PTHR23235">
    <property type="entry name" value="KRUEPPEL-LIKE TRANSCRIPTION FACTOR"/>
    <property type="match status" value="1"/>
</dbReference>
<dbReference type="PANTHER" id="PTHR23235:SF178">
    <property type="entry name" value="C2H2-TYPE DOMAIN-CONTAINING PROTEIN-RELATED"/>
    <property type="match status" value="1"/>
</dbReference>
<accession>A0A7K7LAQ5</accession>
<dbReference type="PROSITE" id="PS00028">
    <property type="entry name" value="ZINC_FINGER_C2H2_1"/>
    <property type="match status" value="1"/>
</dbReference>
<evidence type="ECO:0000259" key="6">
    <source>
        <dbReference type="PROSITE" id="PS50157"/>
    </source>
</evidence>
<reference evidence="7 8" key="1">
    <citation type="submission" date="2019-09" db="EMBL/GenBank/DDBJ databases">
        <title>Bird 10,000 Genomes (B10K) Project - Family phase.</title>
        <authorList>
            <person name="Zhang G."/>
        </authorList>
    </citation>
    <scope>NUCLEOTIDE SEQUENCE [LARGE SCALE GENOMIC DNA]</scope>
    <source>
        <strain evidence="7">OUT-0051</strain>
        <tissue evidence="7">Kidney</tissue>
    </source>
</reference>
<comment type="caution">
    <text evidence="7">The sequence shown here is derived from an EMBL/GenBank/DDBJ whole genome shotgun (WGS) entry which is preliminary data.</text>
</comment>
<name>A0A7K7LAQ5_9AVES</name>
<evidence type="ECO:0000313" key="8">
    <source>
        <dbReference type="Proteomes" id="UP000525565"/>
    </source>
</evidence>
<dbReference type="AlphaFoldDB" id="A0A7K7LAQ5"/>
<dbReference type="Gene3D" id="3.30.160.60">
    <property type="entry name" value="Classic Zinc Finger"/>
    <property type="match status" value="3"/>
</dbReference>
<keyword evidence="8" id="KW-1185">Reference proteome</keyword>
<dbReference type="SMART" id="SM00355">
    <property type="entry name" value="ZnF_C2H2"/>
    <property type="match status" value="1"/>
</dbReference>
<feature type="non-terminal residue" evidence="7">
    <location>
        <position position="56"/>
    </location>
</feature>
<protein>
    <submittedName>
        <fullName evidence="7">ZN528 protein</fullName>
    </submittedName>
</protein>
<dbReference type="SUPFAM" id="SSF57667">
    <property type="entry name" value="beta-beta-alpha zinc fingers"/>
    <property type="match status" value="1"/>
</dbReference>
<evidence type="ECO:0000256" key="5">
    <source>
        <dbReference type="PROSITE-ProRule" id="PRU00042"/>
    </source>
</evidence>
<organism evidence="7 8">
    <name type="scientific">Asarcornis scutulata</name>
    <dbReference type="NCBI Taxonomy" id="75869"/>
    <lineage>
        <taxon>Eukaryota</taxon>
        <taxon>Metazoa</taxon>
        <taxon>Chordata</taxon>
        <taxon>Craniata</taxon>
        <taxon>Vertebrata</taxon>
        <taxon>Euteleostomi</taxon>
        <taxon>Archelosauria</taxon>
        <taxon>Archosauria</taxon>
        <taxon>Dinosauria</taxon>
        <taxon>Saurischia</taxon>
        <taxon>Theropoda</taxon>
        <taxon>Coelurosauria</taxon>
        <taxon>Aves</taxon>
        <taxon>Neognathae</taxon>
        <taxon>Galloanserae</taxon>
        <taxon>Anseriformes</taxon>
        <taxon>Anatidae</taxon>
        <taxon>Anatinae</taxon>
        <taxon>Asarcornis</taxon>
    </lineage>
</organism>
<proteinExistence type="predicted"/>
<dbReference type="GO" id="GO:0008270">
    <property type="term" value="F:zinc ion binding"/>
    <property type="evidence" value="ECO:0007669"/>
    <property type="project" value="UniProtKB-KW"/>
</dbReference>
<evidence type="ECO:0000256" key="1">
    <source>
        <dbReference type="ARBA" id="ARBA00022723"/>
    </source>
</evidence>
<keyword evidence="4" id="KW-0862">Zinc</keyword>
<dbReference type="FunFam" id="3.30.160.60:FF:002343">
    <property type="entry name" value="Zinc finger protein 33A"/>
    <property type="match status" value="1"/>
</dbReference>
<feature type="domain" description="C2H2-type" evidence="6">
    <location>
        <begin position="21"/>
        <end position="48"/>
    </location>
</feature>
<dbReference type="PROSITE" id="PS50157">
    <property type="entry name" value="ZINC_FINGER_C2H2_2"/>
    <property type="match status" value="2"/>
</dbReference>
<evidence type="ECO:0000256" key="2">
    <source>
        <dbReference type="ARBA" id="ARBA00022737"/>
    </source>
</evidence>
<keyword evidence="3 5" id="KW-0863">Zinc-finger</keyword>
<dbReference type="EMBL" id="VZSO01000269">
    <property type="protein sequence ID" value="NWZ27459.1"/>
    <property type="molecule type" value="Genomic_DNA"/>
</dbReference>
<dbReference type="Pfam" id="PF00096">
    <property type="entry name" value="zf-C2H2"/>
    <property type="match status" value="1"/>
</dbReference>
<keyword evidence="2" id="KW-0677">Repeat</keyword>
<keyword evidence="1" id="KW-0479">Metal-binding</keyword>
<feature type="domain" description="C2H2-type" evidence="6">
    <location>
        <begin position="1"/>
        <end position="20"/>
    </location>
</feature>
<gene>
    <name evidence="7" type="primary">Znf528</name>
    <name evidence="7" type="ORF">ASASCU_R01572</name>
</gene>